<feature type="non-terminal residue" evidence="1">
    <location>
        <position position="87"/>
    </location>
</feature>
<evidence type="ECO:0000313" key="1">
    <source>
        <dbReference type="EMBL" id="CAG8632090.1"/>
    </source>
</evidence>
<feature type="non-terminal residue" evidence="1">
    <location>
        <position position="1"/>
    </location>
</feature>
<organism evidence="1 2">
    <name type="scientific">Scutellospora calospora</name>
    <dbReference type="NCBI Taxonomy" id="85575"/>
    <lineage>
        <taxon>Eukaryota</taxon>
        <taxon>Fungi</taxon>
        <taxon>Fungi incertae sedis</taxon>
        <taxon>Mucoromycota</taxon>
        <taxon>Glomeromycotina</taxon>
        <taxon>Glomeromycetes</taxon>
        <taxon>Diversisporales</taxon>
        <taxon>Gigasporaceae</taxon>
        <taxon>Scutellospora</taxon>
    </lineage>
</organism>
<gene>
    <name evidence="1" type="ORF">SCALOS_LOCUS8007</name>
</gene>
<sequence>VRTKQPRTSIKSAQKHGRIKSPKTVVTPVKASPEVTESFENIEYYNYDLRIFFKYINCKQYFLKSKLKIEENNNDEIDEETDSEKIE</sequence>
<dbReference type="EMBL" id="CAJVPM010019875">
    <property type="protein sequence ID" value="CAG8632090.1"/>
    <property type="molecule type" value="Genomic_DNA"/>
</dbReference>
<keyword evidence="2" id="KW-1185">Reference proteome</keyword>
<accession>A0ACA9N4K8</accession>
<name>A0ACA9N4K8_9GLOM</name>
<evidence type="ECO:0000313" key="2">
    <source>
        <dbReference type="Proteomes" id="UP000789860"/>
    </source>
</evidence>
<dbReference type="Proteomes" id="UP000789860">
    <property type="component" value="Unassembled WGS sequence"/>
</dbReference>
<proteinExistence type="predicted"/>
<protein>
    <submittedName>
        <fullName evidence="1">9380_t:CDS:1</fullName>
    </submittedName>
</protein>
<comment type="caution">
    <text evidence="1">The sequence shown here is derived from an EMBL/GenBank/DDBJ whole genome shotgun (WGS) entry which is preliminary data.</text>
</comment>
<reference evidence="1" key="1">
    <citation type="submission" date="2021-06" db="EMBL/GenBank/DDBJ databases">
        <authorList>
            <person name="Kallberg Y."/>
            <person name="Tangrot J."/>
            <person name="Rosling A."/>
        </authorList>
    </citation>
    <scope>NUCLEOTIDE SEQUENCE</scope>
    <source>
        <strain evidence="1">AU212A</strain>
    </source>
</reference>